<accession>A0A9D2JMY0</accession>
<reference evidence="1" key="1">
    <citation type="journal article" date="2021" name="PeerJ">
        <title>Extensive microbial diversity within the chicken gut microbiome revealed by metagenomics and culture.</title>
        <authorList>
            <person name="Gilroy R."/>
            <person name="Ravi A."/>
            <person name="Getino M."/>
            <person name="Pursley I."/>
            <person name="Horton D.L."/>
            <person name="Alikhan N.F."/>
            <person name="Baker D."/>
            <person name="Gharbi K."/>
            <person name="Hall N."/>
            <person name="Watson M."/>
            <person name="Adriaenssens E.M."/>
            <person name="Foster-Nyarko E."/>
            <person name="Jarju S."/>
            <person name="Secka A."/>
            <person name="Antonio M."/>
            <person name="Oren A."/>
            <person name="Chaudhuri R.R."/>
            <person name="La Ragione R."/>
            <person name="Hildebrand F."/>
            <person name="Pallen M.J."/>
        </authorList>
    </citation>
    <scope>NUCLEOTIDE SEQUENCE</scope>
    <source>
        <strain evidence="1">ChiBcec16-3735</strain>
    </source>
</reference>
<dbReference type="EMBL" id="DXBJ01000049">
    <property type="protein sequence ID" value="HIZ58334.1"/>
    <property type="molecule type" value="Genomic_DNA"/>
</dbReference>
<name>A0A9D2JMY0_9FIRM</name>
<organism evidence="1 2">
    <name type="scientific">Candidatus Faecalibacterium gallistercoris</name>
    <dbReference type="NCBI Taxonomy" id="2838579"/>
    <lineage>
        <taxon>Bacteria</taxon>
        <taxon>Bacillati</taxon>
        <taxon>Bacillota</taxon>
        <taxon>Clostridia</taxon>
        <taxon>Eubacteriales</taxon>
        <taxon>Oscillospiraceae</taxon>
        <taxon>Faecalibacterium</taxon>
    </lineage>
</organism>
<protein>
    <submittedName>
        <fullName evidence="1">Stage III sporulation protein AG</fullName>
    </submittedName>
</protein>
<evidence type="ECO:0000313" key="1">
    <source>
        <dbReference type="EMBL" id="HIZ58334.1"/>
    </source>
</evidence>
<proteinExistence type="predicted"/>
<sequence>MAAWLRAGPDRTKPRSASLAAALGVAAMVLILCSELWPASGGSRTGDGASSGQTAASYRAGLEQQLAGLIAQVEGAGETTVMVTLESGEERIYATDTQTGTEQSRQTHVLLEDGTALEETTYLPTVCGVAVVCDGGGDVGVEARITALVSALLDVPANRICVEQRSH</sequence>
<comment type="caution">
    <text evidence="1">The sequence shown here is derived from an EMBL/GenBank/DDBJ whole genome shotgun (WGS) entry which is preliminary data.</text>
</comment>
<dbReference type="Proteomes" id="UP000824065">
    <property type="component" value="Unassembled WGS sequence"/>
</dbReference>
<gene>
    <name evidence="1" type="ORF">H9725_07110</name>
</gene>
<dbReference type="AlphaFoldDB" id="A0A9D2JMY0"/>
<reference evidence="1" key="2">
    <citation type="submission" date="2021-04" db="EMBL/GenBank/DDBJ databases">
        <authorList>
            <person name="Gilroy R."/>
        </authorList>
    </citation>
    <scope>NUCLEOTIDE SEQUENCE</scope>
    <source>
        <strain evidence="1">ChiBcec16-3735</strain>
    </source>
</reference>
<evidence type="ECO:0000313" key="2">
    <source>
        <dbReference type="Proteomes" id="UP000824065"/>
    </source>
</evidence>